<proteinExistence type="predicted"/>
<comment type="caution">
    <text evidence="1">The sequence shown here is derived from an EMBL/GenBank/DDBJ whole genome shotgun (WGS) entry which is preliminary data.</text>
</comment>
<sequence>MQIETISHMQRYPRFTKRLKRPTRIVHKLTDLQILRVEPRENNPSAANPVVPEVKNRYFVVYGYVI</sequence>
<evidence type="ECO:0000313" key="2">
    <source>
        <dbReference type="Proteomes" id="UP000327157"/>
    </source>
</evidence>
<dbReference type="EMBL" id="SMOL01000120">
    <property type="protein sequence ID" value="KAB2631954.1"/>
    <property type="molecule type" value="Genomic_DNA"/>
</dbReference>
<reference evidence="1 2" key="1">
    <citation type="submission" date="2019-09" db="EMBL/GenBank/DDBJ databases">
        <authorList>
            <person name="Ou C."/>
        </authorList>
    </citation>
    <scope>NUCLEOTIDE SEQUENCE [LARGE SCALE GENOMIC DNA]</scope>
    <source>
        <strain evidence="1">S2</strain>
        <tissue evidence="1">Leaf</tissue>
    </source>
</reference>
<dbReference type="AlphaFoldDB" id="A0A5N5I8W5"/>
<protein>
    <submittedName>
        <fullName evidence="1">Uncharacterized protein</fullName>
    </submittedName>
</protein>
<evidence type="ECO:0000313" key="1">
    <source>
        <dbReference type="EMBL" id="KAB2631954.1"/>
    </source>
</evidence>
<accession>A0A5N5I8W5</accession>
<dbReference type="Proteomes" id="UP000327157">
    <property type="component" value="Chromosome 6"/>
</dbReference>
<reference evidence="1 2" key="3">
    <citation type="submission" date="2019-11" db="EMBL/GenBank/DDBJ databases">
        <title>A de novo genome assembly of a pear dwarfing rootstock.</title>
        <authorList>
            <person name="Wang F."/>
            <person name="Wang J."/>
            <person name="Li S."/>
            <person name="Zhang Y."/>
            <person name="Fang M."/>
            <person name="Ma L."/>
            <person name="Zhao Y."/>
            <person name="Jiang S."/>
        </authorList>
    </citation>
    <scope>NUCLEOTIDE SEQUENCE [LARGE SCALE GENOMIC DNA]</scope>
    <source>
        <strain evidence="1">S2</strain>
        <tissue evidence="1">Leaf</tissue>
    </source>
</reference>
<organism evidence="1 2">
    <name type="scientific">Pyrus ussuriensis x Pyrus communis</name>
    <dbReference type="NCBI Taxonomy" id="2448454"/>
    <lineage>
        <taxon>Eukaryota</taxon>
        <taxon>Viridiplantae</taxon>
        <taxon>Streptophyta</taxon>
        <taxon>Embryophyta</taxon>
        <taxon>Tracheophyta</taxon>
        <taxon>Spermatophyta</taxon>
        <taxon>Magnoliopsida</taxon>
        <taxon>eudicotyledons</taxon>
        <taxon>Gunneridae</taxon>
        <taxon>Pentapetalae</taxon>
        <taxon>rosids</taxon>
        <taxon>fabids</taxon>
        <taxon>Rosales</taxon>
        <taxon>Rosaceae</taxon>
        <taxon>Amygdaloideae</taxon>
        <taxon>Maleae</taxon>
        <taxon>Pyrus</taxon>
    </lineage>
</organism>
<reference evidence="2" key="2">
    <citation type="submission" date="2019-10" db="EMBL/GenBank/DDBJ databases">
        <title>A de novo genome assembly of a pear dwarfing rootstock.</title>
        <authorList>
            <person name="Wang F."/>
            <person name="Wang J."/>
            <person name="Li S."/>
            <person name="Zhang Y."/>
            <person name="Fang M."/>
            <person name="Ma L."/>
            <person name="Zhao Y."/>
            <person name="Jiang S."/>
        </authorList>
    </citation>
    <scope>NUCLEOTIDE SEQUENCE [LARGE SCALE GENOMIC DNA]</scope>
</reference>
<keyword evidence="2" id="KW-1185">Reference proteome</keyword>
<gene>
    <name evidence="1" type="ORF">D8674_028201</name>
</gene>
<name>A0A5N5I8W5_9ROSA</name>